<evidence type="ECO:0000313" key="5">
    <source>
        <dbReference type="EMBL" id="QRG05647.1"/>
    </source>
</evidence>
<keyword evidence="6" id="KW-1185">Reference proteome</keyword>
<dbReference type="GO" id="GO:0006144">
    <property type="term" value="P:purine nucleobase metabolic process"/>
    <property type="evidence" value="ECO:0007669"/>
    <property type="project" value="UniProtKB-KW"/>
</dbReference>
<sequence length="176" mass="18738">MSSDTGVPVSEASAHVLRPLTADAFRRFGQVLVTDATYTVNLGHADRTDLLTCLAHRETAPQLCLSHFDVRPMALPATITELEAHPYTAQIFLPISESRPVVVVALAGPDGRPDPHSLAAFLGAPGQAILYDAGVWHAGLTTASAPGRFLMAMWRGSRPDTVVEPLPRPLVVDLAG</sequence>
<dbReference type="Pfam" id="PF04115">
    <property type="entry name" value="Ureidogly_lyase"/>
    <property type="match status" value="1"/>
</dbReference>
<dbReference type="KEGG" id="xdi:EZH22_21730"/>
<gene>
    <name evidence="5" type="ORF">EZH22_21730</name>
</gene>
<dbReference type="CDD" id="cd20298">
    <property type="entry name" value="cupin_UAH"/>
    <property type="match status" value="1"/>
</dbReference>
<dbReference type="GO" id="GO:0004848">
    <property type="term" value="F:ureidoglycolate hydrolase activity"/>
    <property type="evidence" value="ECO:0007669"/>
    <property type="project" value="InterPro"/>
</dbReference>
<evidence type="ECO:0000256" key="1">
    <source>
        <dbReference type="ARBA" id="ARBA00011738"/>
    </source>
</evidence>
<evidence type="ECO:0000256" key="4">
    <source>
        <dbReference type="ARBA" id="ARBA00047684"/>
    </source>
</evidence>
<dbReference type="AlphaFoldDB" id="A0A974SHS1"/>
<dbReference type="InterPro" id="IPR011051">
    <property type="entry name" value="RmlC_Cupin_sf"/>
</dbReference>
<comment type="subunit">
    <text evidence="1">Homodimer.</text>
</comment>
<comment type="catalytic activity">
    <reaction evidence="4">
        <text>(S)-ureidoglycolate = urea + glyoxylate</text>
        <dbReference type="Rhea" id="RHEA:11304"/>
        <dbReference type="ChEBI" id="CHEBI:16199"/>
        <dbReference type="ChEBI" id="CHEBI:36655"/>
        <dbReference type="ChEBI" id="CHEBI:57296"/>
        <dbReference type="EC" id="4.3.2.3"/>
    </reaction>
</comment>
<dbReference type="PIRSF" id="PIRSF017306">
    <property type="entry name" value="Ureidogly_hydro"/>
    <property type="match status" value="1"/>
</dbReference>
<dbReference type="InterPro" id="IPR007247">
    <property type="entry name" value="Ureidogly_lyase"/>
</dbReference>
<evidence type="ECO:0000313" key="6">
    <source>
        <dbReference type="Proteomes" id="UP000596427"/>
    </source>
</evidence>
<dbReference type="GO" id="GO:0000256">
    <property type="term" value="P:allantoin catabolic process"/>
    <property type="evidence" value="ECO:0007669"/>
    <property type="project" value="InterPro"/>
</dbReference>
<protein>
    <submittedName>
        <fullName evidence="5">Ureidoglycolate lyase</fullName>
    </submittedName>
</protein>
<organism evidence="5 6">
    <name type="scientific">Xanthobacter dioxanivorans</name>
    <dbReference type="NCBI Taxonomy" id="2528964"/>
    <lineage>
        <taxon>Bacteria</taxon>
        <taxon>Pseudomonadati</taxon>
        <taxon>Pseudomonadota</taxon>
        <taxon>Alphaproteobacteria</taxon>
        <taxon>Hyphomicrobiales</taxon>
        <taxon>Xanthobacteraceae</taxon>
        <taxon>Xanthobacter</taxon>
    </lineage>
</organism>
<dbReference type="PANTHER" id="PTHR21221:SF1">
    <property type="entry name" value="UREIDOGLYCOLATE LYASE"/>
    <property type="match status" value="1"/>
</dbReference>
<reference evidence="5 6" key="1">
    <citation type="submission" date="2020-10" db="EMBL/GenBank/DDBJ databases">
        <title>Degradation of 1,4-Dioxane by Xanthobacter sp. YN2, via a Novel Group-2 Soluble Di-Iron Monooxygenase.</title>
        <authorList>
            <person name="Ma F."/>
            <person name="Wang Y."/>
            <person name="Yang J."/>
            <person name="Guo H."/>
            <person name="Su D."/>
            <person name="Yu L."/>
        </authorList>
    </citation>
    <scope>NUCLEOTIDE SEQUENCE [LARGE SCALE GENOMIC DNA]</scope>
    <source>
        <strain evidence="5 6">YN2</strain>
    </source>
</reference>
<dbReference type="Gene3D" id="2.60.120.480">
    <property type="entry name" value="Ureidoglycolate hydrolase"/>
    <property type="match status" value="1"/>
</dbReference>
<dbReference type="EMBL" id="CP063362">
    <property type="protein sequence ID" value="QRG05647.1"/>
    <property type="molecule type" value="Genomic_DNA"/>
</dbReference>
<accession>A0A974SHS1</accession>
<dbReference type="Proteomes" id="UP000596427">
    <property type="component" value="Chromosome"/>
</dbReference>
<keyword evidence="2" id="KW-0659">Purine metabolism</keyword>
<evidence type="ECO:0000256" key="2">
    <source>
        <dbReference type="ARBA" id="ARBA00022631"/>
    </source>
</evidence>
<keyword evidence="3 5" id="KW-0456">Lyase</keyword>
<dbReference type="InterPro" id="IPR024060">
    <property type="entry name" value="Ureidoglycolate_lyase_dom_sf"/>
</dbReference>
<name>A0A974SHS1_9HYPH</name>
<dbReference type="PANTHER" id="PTHR21221">
    <property type="entry name" value="UREIDOGLYCOLATE HYDROLASE"/>
    <property type="match status" value="1"/>
</dbReference>
<evidence type="ECO:0000256" key="3">
    <source>
        <dbReference type="ARBA" id="ARBA00023239"/>
    </source>
</evidence>
<dbReference type="RefSeq" id="WP_203192513.1">
    <property type="nucleotide sequence ID" value="NZ_CP063362.1"/>
</dbReference>
<dbReference type="GO" id="GO:0050385">
    <property type="term" value="F:ureidoglycolate lyase activity"/>
    <property type="evidence" value="ECO:0007669"/>
    <property type="project" value="UniProtKB-EC"/>
</dbReference>
<dbReference type="SUPFAM" id="SSF51182">
    <property type="entry name" value="RmlC-like cupins"/>
    <property type="match status" value="1"/>
</dbReference>
<dbReference type="InterPro" id="IPR047233">
    <property type="entry name" value="UAH_cupin"/>
</dbReference>
<proteinExistence type="predicted"/>